<evidence type="ECO:0000313" key="5">
    <source>
        <dbReference type="Proteomes" id="UP000655016"/>
    </source>
</evidence>
<keyword evidence="5" id="KW-1185">Reference proteome</keyword>
<sequence>MIFHVNSIFIKNINMKKILIINGHPNPESFNFAIANEYHKGVIDSGSQVETITIAELKFNPNLQFGYQKRTELEPDLAEAWKKIQNADHLVWVHPVWWGGLPAITKGFIDRLFLPGMAFQYRENSVWWDKLLKGKTAHIITTLDQPGWYYRLVYARPSVNQLKKCTLQFCGITPVKVSYIGIVKTSTEAQRKKWLQKVYDLGLRNQ</sequence>
<dbReference type="Proteomes" id="UP000655016">
    <property type="component" value="Unassembled WGS sequence"/>
</dbReference>
<protein>
    <submittedName>
        <fullName evidence="4">NAD(P)H dehydrogenase</fullName>
    </submittedName>
</protein>
<proteinExistence type="inferred from homology"/>
<dbReference type="InterPro" id="IPR029039">
    <property type="entry name" value="Flavoprotein-like_sf"/>
</dbReference>
<evidence type="ECO:0000256" key="1">
    <source>
        <dbReference type="ARBA" id="ARBA00006252"/>
    </source>
</evidence>
<accession>A0ABQ1TWF5</accession>
<evidence type="ECO:0000313" key="4">
    <source>
        <dbReference type="EMBL" id="GGF02822.1"/>
    </source>
</evidence>
<dbReference type="InterPro" id="IPR003680">
    <property type="entry name" value="Flavodoxin_fold"/>
</dbReference>
<dbReference type="PANTHER" id="PTHR10204:SF34">
    <property type="entry name" value="NAD(P)H DEHYDROGENASE [QUINONE] 1 ISOFORM 1"/>
    <property type="match status" value="1"/>
</dbReference>
<evidence type="ECO:0000259" key="3">
    <source>
        <dbReference type="Pfam" id="PF02525"/>
    </source>
</evidence>
<dbReference type="EMBL" id="BMKP01000002">
    <property type="protein sequence ID" value="GGF02822.1"/>
    <property type="molecule type" value="Genomic_DNA"/>
</dbReference>
<dbReference type="Pfam" id="PF02525">
    <property type="entry name" value="Flavodoxin_2"/>
    <property type="match status" value="1"/>
</dbReference>
<comment type="similarity">
    <text evidence="1">Belongs to the NAD(P)H dehydrogenase (quinone) family.</text>
</comment>
<dbReference type="InterPro" id="IPR051545">
    <property type="entry name" value="NAD(P)H_dehydrogenase_qn"/>
</dbReference>
<reference evidence="5" key="1">
    <citation type="journal article" date="2019" name="Int. J. Syst. Evol. Microbiol.">
        <title>The Global Catalogue of Microorganisms (GCM) 10K type strain sequencing project: providing services to taxonomists for standard genome sequencing and annotation.</title>
        <authorList>
            <consortium name="The Broad Institute Genomics Platform"/>
            <consortium name="The Broad Institute Genome Sequencing Center for Infectious Disease"/>
            <person name="Wu L."/>
            <person name="Ma J."/>
        </authorList>
    </citation>
    <scope>NUCLEOTIDE SEQUENCE [LARGE SCALE GENOMIC DNA]</scope>
    <source>
        <strain evidence="5">CGMCC 1.16060</strain>
    </source>
</reference>
<gene>
    <name evidence="4" type="ORF">GCM10011518_10140</name>
</gene>
<name>A0ABQ1TWF5_9FLAO</name>
<dbReference type="Gene3D" id="3.40.50.360">
    <property type="match status" value="1"/>
</dbReference>
<dbReference type="SUPFAM" id="SSF52218">
    <property type="entry name" value="Flavoproteins"/>
    <property type="match status" value="1"/>
</dbReference>
<organism evidence="4 5">
    <name type="scientific">Flavobacterium limi</name>
    <dbReference type="NCBI Taxonomy" id="2045105"/>
    <lineage>
        <taxon>Bacteria</taxon>
        <taxon>Pseudomonadati</taxon>
        <taxon>Bacteroidota</taxon>
        <taxon>Flavobacteriia</taxon>
        <taxon>Flavobacteriales</taxon>
        <taxon>Flavobacteriaceae</taxon>
        <taxon>Flavobacterium</taxon>
    </lineage>
</organism>
<dbReference type="PANTHER" id="PTHR10204">
    <property type="entry name" value="NAD P H OXIDOREDUCTASE-RELATED"/>
    <property type="match status" value="1"/>
</dbReference>
<evidence type="ECO:0000256" key="2">
    <source>
        <dbReference type="ARBA" id="ARBA00023002"/>
    </source>
</evidence>
<feature type="domain" description="Flavodoxin-like fold" evidence="3">
    <location>
        <begin position="16"/>
        <end position="197"/>
    </location>
</feature>
<keyword evidence="2" id="KW-0560">Oxidoreductase</keyword>
<comment type="caution">
    <text evidence="4">The sequence shown here is derived from an EMBL/GenBank/DDBJ whole genome shotgun (WGS) entry which is preliminary data.</text>
</comment>